<feature type="domain" description="GED" evidence="4">
    <location>
        <begin position="629"/>
        <end position="720"/>
    </location>
</feature>
<dbReference type="CDD" id="cd08771">
    <property type="entry name" value="DLP_1"/>
    <property type="match status" value="1"/>
</dbReference>
<dbReference type="EMBL" id="CAJPDQ010000015">
    <property type="protein sequence ID" value="CAF9920016.1"/>
    <property type="molecule type" value="Genomic_DNA"/>
</dbReference>
<dbReference type="GO" id="GO:0016559">
    <property type="term" value="P:peroxisome fission"/>
    <property type="evidence" value="ECO:0007669"/>
    <property type="project" value="TreeGrafter"/>
</dbReference>
<dbReference type="Gene3D" id="3.40.50.300">
    <property type="entry name" value="P-loop containing nucleotide triphosphate hydrolases"/>
    <property type="match status" value="1"/>
</dbReference>
<feature type="region of interest" description="Disordered" evidence="3">
    <location>
        <begin position="412"/>
        <end position="443"/>
    </location>
</feature>
<proteinExistence type="predicted"/>
<keyword evidence="1" id="KW-0547">Nucleotide-binding</keyword>
<dbReference type="InterPro" id="IPR027417">
    <property type="entry name" value="P-loop_NTPase"/>
</dbReference>
<dbReference type="GO" id="GO:0048312">
    <property type="term" value="P:intracellular distribution of mitochondria"/>
    <property type="evidence" value="ECO:0007669"/>
    <property type="project" value="TreeGrafter"/>
</dbReference>
<dbReference type="SMART" id="SM00053">
    <property type="entry name" value="DYNc"/>
    <property type="match status" value="1"/>
</dbReference>
<dbReference type="PROSITE" id="PS51388">
    <property type="entry name" value="GED"/>
    <property type="match status" value="1"/>
</dbReference>
<dbReference type="PANTHER" id="PTHR11566">
    <property type="entry name" value="DYNAMIN"/>
    <property type="match status" value="1"/>
</dbReference>
<evidence type="ECO:0000256" key="2">
    <source>
        <dbReference type="ARBA" id="ARBA00023134"/>
    </source>
</evidence>
<feature type="compositionally biased region" description="Acidic residues" evidence="3">
    <location>
        <begin position="416"/>
        <end position="425"/>
    </location>
</feature>
<dbReference type="GO" id="GO:0005739">
    <property type="term" value="C:mitochondrion"/>
    <property type="evidence" value="ECO:0007669"/>
    <property type="project" value="TreeGrafter"/>
</dbReference>
<gene>
    <name evidence="5" type="ORF">GOMPHAMPRED_001956</name>
</gene>
<dbReference type="Proteomes" id="UP000664169">
    <property type="component" value="Unassembled WGS sequence"/>
</dbReference>
<reference evidence="5" key="1">
    <citation type="submission" date="2021-03" db="EMBL/GenBank/DDBJ databases">
        <authorList>
            <person name="Tagirdzhanova G."/>
        </authorList>
    </citation>
    <scope>NUCLEOTIDE SEQUENCE</scope>
</reference>
<evidence type="ECO:0000313" key="5">
    <source>
        <dbReference type="EMBL" id="CAF9920016.1"/>
    </source>
</evidence>
<keyword evidence="2" id="KW-0342">GTP-binding</keyword>
<evidence type="ECO:0000256" key="3">
    <source>
        <dbReference type="SAM" id="MobiDB-lite"/>
    </source>
</evidence>
<evidence type="ECO:0000313" key="6">
    <source>
        <dbReference type="Proteomes" id="UP000664169"/>
    </source>
</evidence>
<dbReference type="InterPro" id="IPR000375">
    <property type="entry name" value="Dynamin_stalk"/>
</dbReference>
<dbReference type="SUPFAM" id="SSF52540">
    <property type="entry name" value="P-loop containing nucleoside triphosphate hydrolases"/>
    <property type="match status" value="1"/>
</dbReference>
<dbReference type="GO" id="GO:0016020">
    <property type="term" value="C:membrane"/>
    <property type="evidence" value="ECO:0007669"/>
    <property type="project" value="TreeGrafter"/>
</dbReference>
<dbReference type="GO" id="GO:0005525">
    <property type="term" value="F:GTP binding"/>
    <property type="evidence" value="ECO:0007669"/>
    <property type="project" value="InterPro"/>
</dbReference>
<dbReference type="InterPro" id="IPR022812">
    <property type="entry name" value="Dynamin"/>
</dbReference>
<organism evidence="5 6">
    <name type="scientific">Gomphillus americanus</name>
    <dbReference type="NCBI Taxonomy" id="1940652"/>
    <lineage>
        <taxon>Eukaryota</taxon>
        <taxon>Fungi</taxon>
        <taxon>Dikarya</taxon>
        <taxon>Ascomycota</taxon>
        <taxon>Pezizomycotina</taxon>
        <taxon>Lecanoromycetes</taxon>
        <taxon>OSLEUM clade</taxon>
        <taxon>Ostropomycetidae</taxon>
        <taxon>Ostropales</taxon>
        <taxon>Graphidaceae</taxon>
        <taxon>Gomphilloideae</taxon>
        <taxon>Gomphillus</taxon>
    </lineage>
</organism>
<dbReference type="Pfam" id="PF00350">
    <property type="entry name" value="Dynamin_N"/>
    <property type="match status" value="1"/>
</dbReference>
<sequence>MDLQTSSSLDELQNEEQRRVLDTVAQTQAVTEIPFPANDNLCTRYATEIILRRGPTESLTIKIIPDPLRPQSEQTTIKSFQESITDFQELPKIMNLATDLMGIKKNGMALENRAFARDVLSIEIEGPSRPQLMLVDIPGLIETATKGVTDADIDLVTEITDHYIRQPRTICLAVISSTSDYATQRILTKVREVDPEGDRTLGVITKPDRLPAGSGSERAFIELAKNNDIFFKLGWHVLKNRTFEEAGCTFEHRNHSEAKYFRESNFNELGQDTLGVDALRSRLSALLFEHIKRELPKLRSDLNIALADTEKQLQILGNPRSSLTECRTYLTNLSLDFYELCKAGISGTYEGKFFEYNNKQSFGDKSSGAARRLRAMIQFLNQDFNEHMRTKGHKFKIVHDAADSTSKPALAIMPESDQDDGDDAAADPVPERGTMPQPDQDKYDDARQPIVLEKWEALNWVRSVMVRTRGREVMGTFNPLLIGELFWEQSTKWQSIAEDHVGTVARSCRQFLDALLMEHCPKDVKTRLWSSHLEVAFNQRLKAALQELQRLIQDQKDYPINYNHYFTDIVNALRKYTLESSLKESVEAATTHKHLVGCHSTHTSASIDISKAVQSMMPKMDHNMENVSCGEALDHALALYKVLCKTFIANVTTQVVERHIVRDLQLIMSPVTVNEMKDSQVQSIASEPMAVRRQRSFLQDRLVKLRDGQDIFRSIMGSVN</sequence>
<dbReference type="GO" id="GO:0008017">
    <property type="term" value="F:microtubule binding"/>
    <property type="evidence" value="ECO:0007669"/>
    <property type="project" value="TreeGrafter"/>
</dbReference>
<dbReference type="Pfam" id="PF01031">
    <property type="entry name" value="Dynamin_M"/>
    <property type="match status" value="1"/>
</dbReference>
<protein>
    <recommendedName>
        <fullName evidence="4">GED domain-containing protein</fullName>
    </recommendedName>
</protein>
<evidence type="ECO:0000259" key="4">
    <source>
        <dbReference type="PROSITE" id="PS51388"/>
    </source>
</evidence>
<dbReference type="GO" id="GO:0005874">
    <property type="term" value="C:microtubule"/>
    <property type="evidence" value="ECO:0007669"/>
    <property type="project" value="TreeGrafter"/>
</dbReference>
<dbReference type="PANTHER" id="PTHR11566:SF66">
    <property type="entry name" value="INTERFERON-INDUCED GTP-BINDING PROTEIN MX"/>
    <property type="match status" value="1"/>
</dbReference>
<dbReference type="GO" id="GO:0000266">
    <property type="term" value="P:mitochondrial fission"/>
    <property type="evidence" value="ECO:0007669"/>
    <property type="project" value="TreeGrafter"/>
</dbReference>
<dbReference type="GO" id="GO:0003924">
    <property type="term" value="F:GTPase activity"/>
    <property type="evidence" value="ECO:0007669"/>
    <property type="project" value="InterPro"/>
</dbReference>
<dbReference type="GO" id="GO:0006897">
    <property type="term" value="P:endocytosis"/>
    <property type="evidence" value="ECO:0007669"/>
    <property type="project" value="TreeGrafter"/>
</dbReference>
<dbReference type="InterPro" id="IPR020850">
    <property type="entry name" value="GED_dom"/>
</dbReference>
<dbReference type="InterPro" id="IPR001401">
    <property type="entry name" value="Dynamin_GTPase"/>
</dbReference>
<evidence type="ECO:0000256" key="1">
    <source>
        <dbReference type="ARBA" id="ARBA00022741"/>
    </source>
</evidence>
<dbReference type="OrthoDB" id="415706at2759"/>
<dbReference type="InterPro" id="IPR045063">
    <property type="entry name" value="Dynamin_N"/>
</dbReference>
<accession>A0A8H3FFN0</accession>
<comment type="caution">
    <text evidence="5">The sequence shown here is derived from an EMBL/GenBank/DDBJ whole genome shotgun (WGS) entry which is preliminary data.</text>
</comment>
<keyword evidence="6" id="KW-1185">Reference proteome</keyword>
<dbReference type="AlphaFoldDB" id="A0A8H3FFN0"/>
<dbReference type="PRINTS" id="PR00195">
    <property type="entry name" value="DYNAMIN"/>
</dbReference>
<name>A0A8H3FFN0_9LECA</name>